<keyword evidence="3" id="KW-1185">Reference proteome</keyword>
<feature type="transmembrane region" description="Helical" evidence="1">
    <location>
        <begin position="125"/>
        <end position="144"/>
    </location>
</feature>
<dbReference type="PANTHER" id="PTHR41309">
    <property type="entry name" value="MEMBRANE PROTEIN-RELATED"/>
    <property type="match status" value="1"/>
</dbReference>
<dbReference type="Proteomes" id="UP001418796">
    <property type="component" value="Unassembled WGS sequence"/>
</dbReference>
<accession>A0ABU9VD34</accession>
<comment type="caution">
    <text evidence="2">The sequence shown here is derived from an EMBL/GenBank/DDBJ whole genome shotgun (WGS) entry which is preliminary data.</text>
</comment>
<evidence type="ECO:0000256" key="1">
    <source>
        <dbReference type="SAM" id="Phobius"/>
    </source>
</evidence>
<reference evidence="2 3" key="1">
    <citation type="submission" date="2024-03" db="EMBL/GenBank/DDBJ databases">
        <title>Bacilli Hybrid Assemblies.</title>
        <authorList>
            <person name="Kovac J."/>
        </authorList>
    </citation>
    <scope>NUCLEOTIDE SEQUENCE [LARGE SCALE GENOMIC DNA]</scope>
    <source>
        <strain evidence="2 3">FSL R7-0666</strain>
    </source>
</reference>
<gene>
    <name evidence="2" type="ORF">MKY91_01350</name>
</gene>
<keyword evidence="1" id="KW-0812">Transmembrane</keyword>
<keyword evidence="1" id="KW-1133">Transmembrane helix</keyword>
<dbReference type="EMBL" id="JBCITK010000001">
    <property type="protein sequence ID" value="MEN0641809.1"/>
    <property type="molecule type" value="Genomic_DNA"/>
</dbReference>
<organism evidence="2 3">
    <name type="scientific">Alkalicoccobacillus gibsonii</name>
    <dbReference type="NCBI Taxonomy" id="79881"/>
    <lineage>
        <taxon>Bacteria</taxon>
        <taxon>Bacillati</taxon>
        <taxon>Bacillota</taxon>
        <taxon>Bacilli</taxon>
        <taxon>Bacillales</taxon>
        <taxon>Bacillaceae</taxon>
        <taxon>Alkalicoccobacillus</taxon>
    </lineage>
</organism>
<feature type="transmembrane region" description="Helical" evidence="1">
    <location>
        <begin position="185"/>
        <end position="208"/>
    </location>
</feature>
<feature type="transmembrane region" description="Helical" evidence="1">
    <location>
        <begin position="151"/>
        <end position="173"/>
    </location>
</feature>
<keyword evidence="1" id="KW-0472">Membrane</keyword>
<dbReference type="InterPro" id="IPR025699">
    <property type="entry name" value="ABC2_memb-like"/>
</dbReference>
<evidence type="ECO:0000313" key="3">
    <source>
        <dbReference type="Proteomes" id="UP001418796"/>
    </source>
</evidence>
<feature type="transmembrane region" description="Helical" evidence="1">
    <location>
        <begin position="85"/>
        <end position="105"/>
    </location>
</feature>
<feature type="transmembrane region" description="Helical" evidence="1">
    <location>
        <begin position="16"/>
        <end position="33"/>
    </location>
</feature>
<dbReference type="PANTHER" id="PTHR41309:SF2">
    <property type="entry name" value="MEMBRANE PROTEIN"/>
    <property type="match status" value="1"/>
</dbReference>
<dbReference type="Pfam" id="PF13346">
    <property type="entry name" value="ABC2_membrane_5"/>
    <property type="match status" value="1"/>
</dbReference>
<sequence>MKGLLLNQYYAVEKSFWWYMPLSLVAALVFVYFENRMFQWAAVLFPLAFMASVAIEVLKHEAKSGWSKFVLTLPVKRDRVVQSHYLFFILISSVGLVILGIQFIISEYLLGITLGPGHVYNIMNGLGIVFTLGFITYPLTYILGTEKAETILMIGVGAGIGLYFLSAFLYNLLFSGVQGNVDLLFSLSFMLMTLILFIISYIVSIQVYKRKEF</sequence>
<evidence type="ECO:0000313" key="2">
    <source>
        <dbReference type="EMBL" id="MEN0641809.1"/>
    </source>
</evidence>
<dbReference type="RefSeq" id="WP_343128995.1">
    <property type="nucleotide sequence ID" value="NZ_JBCITK010000001.1"/>
</dbReference>
<proteinExistence type="predicted"/>
<protein>
    <submittedName>
        <fullName evidence="2">ABC-2 transporter permease</fullName>
    </submittedName>
</protein>
<name>A0ABU9VD34_9BACI</name>